<dbReference type="STRING" id="404433.BTW07_04165"/>
<evidence type="ECO:0000256" key="2">
    <source>
        <dbReference type="SAM" id="SignalP"/>
    </source>
</evidence>
<dbReference type="Gene3D" id="3.40.190.150">
    <property type="entry name" value="Bordetella uptake gene, domain 1"/>
    <property type="match status" value="1"/>
</dbReference>
<dbReference type="PANTHER" id="PTHR42928:SF1">
    <property type="entry name" value="BLR4371 PROTEIN"/>
    <property type="match status" value="1"/>
</dbReference>
<dbReference type="InterPro" id="IPR042100">
    <property type="entry name" value="Bug_dom1"/>
</dbReference>
<dbReference type="AlphaFoldDB" id="A0A1Q8SUW8"/>
<evidence type="ECO:0000313" key="3">
    <source>
        <dbReference type="EMBL" id="OLO05231.1"/>
    </source>
</evidence>
<reference evidence="3 4" key="1">
    <citation type="submission" date="2016-12" db="EMBL/GenBank/DDBJ databases">
        <title>Draft genome sequences of strains Salinicola socius SMB35, Salinicola sp. MH3R3-1 and Chromohalobacter sp. SMB17 from the Verkhnekamsk potash mining region of Russia.</title>
        <authorList>
            <person name="Mavrodi D.V."/>
            <person name="Olsson B.E."/>
            <person name="Korsakova E.S."/>
            <person name="Pyankova A."/>
            <person name="Mavrodi O.V."/>
            <person name="Plotnikova E.G."/>
        </authorList>
    </citation>
    <scope>NUCLEOTIDE SEQUENCE [LARGE SCALE GENOMIC DNA]</scope>
    <source>
        <strain evidence="3 4">SMB35</strain>
    </source>
</reference>
<evidence type="ECO:0000256" key="1">
    <source>
        <dbReference type="ARBA" id="ARBA00006987"/>
    </source>
</evidence>
<proteinExistence type="inferred from homology"/>
<dbReference type="RefSeq" id="WP_075568915.1">
    <property type="nucleotide sequence ID" value="NZ_MSDO01000004.1"/>
</dbReference>
<feature type="signal peptide" evidence="2">
    <location>
        <begin position="1"/>
        <end position="30"/>
    </location>
</feature>
<dbReference type="PANTHER" id="PTHR42928">
    <property type="entry name" value="TRICARBOXYLATE-BINDING PROTEIN"/>
    <property type="match status" value="1"/>
</dbReference>
<comment type="caution">
    <text evidence="3">The sequence shown here is derived from an EMBL/GenBank/DDBJ whole genome shotgun (WGS) entry which is preliminary data.</text>
</comment>
<organism evidence="3 4">
    <name type="scientific">Salinicola socius</name>
    <dbReference type="NCBI Taxonomy" id="404433"/>
    <lineage>
        <taxon>Bacteria</taxon>
        <taxon>Pseudomonadati</taxon>
        <taxon>Pseudomonadota</taxon>
        <taxon>Gammaproteobacteria</taxon>
        <taxon>Oceanospirillales</taxon>
        <taxon>Halomonadaceae</taxon>
        <taxon>Salinicola</taxon>
    </lineage>
</organism>
<dbReference type="CDD" id="cd07012">
    <property type="entry name" value="PBP2_Bug_TTT"/>
    <property type="match status" value="1"/>
</dbReference>
<comment type="similarity">
    <text evidence="1">Belongs to the UPF0065 (bug) family.</text>
</comment>
<sequence>MYTLKPLCTHQLRPLALFFAALTVSGSALAWQPDRPVEFVVTSGAGGGTDTFARTVQSIIGKHQLMDESIIVSNKGGGSGAEGYVYSASSKDDPYKLTFGTNNEYLLPEVGDMPYAADDLQPVAAMAMDEFLIWVNGDADYASAKEFIDAAKQNPGKMQFAGSQSKDTDQTLVSMIEEATGTEFRYVPFNGGSQALVQLAGGHVDANVNNPNENLGQWQAGMIKPLCVFSPEQLPKGEPVHEGKGWGDIPTCQSQGIDIAEYRMPRTVWLPAGASEEAVTYYQDLLKKVSETPEWKDYVTRTVQTSQFLSGDELKQYIDDNASTVKKVFEQEGWSAS</sequence>
<protein>
    <submittedName>
        <fullName evidence="3">Tricarboxylate transporter</fullName>
    </submittedName>
</protein>
<feature type="chain" id="PRO_5012977360" evidence="2">
    <location>
        <begin position="31"/>
        <end position="337"/>
    </location>
</feature>
<accession>A0A1Q8SUW8</accession>
<dbReference type="InterPro" id="IPR005064">
    <property type="entry name" value="BUG"/>
</dbReference>
<keyword evidence="4" id="KW-1185">Reference proteome</keyword>
<evidence type="ECO:0000313" key="4">
    <source>
        <dbReference type="Proteomes" id="UP000186878"/>
    </source>
</evidence>
<gene>
    <name evidence="3" type="ORF">BTW07_04165</name>
</gene>
<dbReference type="EMBL" id="MSDO01000004">
    <property type="protein sequence ID" value="OLO05231.1"/>
    <property type="molecule type" value="Genomic_DNA"/>
</dbReference>
<dbReference type="Pfam" id="PF03401">
    <property type="entry name" value="TctC"/>
    <property type="match status" value="1"/>
</dbReference>
<dbReference type="PIRSF" id="PIRSF017082">
    <property type="entry name" value="YflP"/>
    <property type="match status" value="1"/>
</dbReference>
<name>A0A1Q8SUW8_9GAMM</name>
<keyword evidence="2" id="KW-0732">Signal</keyword>
<dbReference type="Gene3D" id="3.40.190.10">
    <property type="entry name" value="Periplasmic binding protein-like II"/>
    <property type="match status" value="1"/>
</dbReference>
<dbReference type="Proteomes" id="UP000186878">
    <property type="component" value="Unassembled WGS sequence"/>
</dbReference>